<evidence type="ECO:0000256" key="1">
    <source>
        <dbReference type="ARBA" id="ARBA00007689"/>
    </source>
</evidence>
<dbReference type="SUPFAM" id="SSF54909">
    <property type="entry name" value="Dimeric alpha+beta barrel"/>
    <property type="match status" value="1"/>
</dbReference>
<accession>A0ABT6N911</accession>
<feature type="domain" description="YCII-related" evidence="2">
    <location>
        <begin position="1"/>
        <end position="90"/>
    </location>
</feature>
<gene>
    <name evidence="3" type="ORF">QE109_01985</name>
</gene>
<dbReference type="InterPro" id="IPR011008">
    <property type="entry name" value="Dimeric_a/b-barrel"/>
</dbReference>
<dbReference type="Gene3D" id="3.30.70.1060">
    <property type="entry name" value="Dimeric alpha+beta barrel"/>
    <property type="match status" value="1"/>
</dbReference>
<dbReference type="RefSeq" id="WP_281092696.1">
    <property type="nucleotide sequence ID" value="NZ_JARYZI010000001.1"/>
</dbReference>
<name>A0ABT6N911_9FIRM</name>
<evidence type="ECO:0000313" key="3">
    <source>
        <dbReference type="EMBL" id="MDH8676895.1"/>
    </source>
</evidence>
<sequence length="101" mass="11905">MQYIIMAYDGNDEKALERRASFREEHLRKIEQMKDEKKHLYAAAILDDFGKMIGSLIIVDFQTKEELDEYLKVEPYVIGKVWEKIEIKPCKVGPMFLGLHK</sequence>
<reference evidence="3 4" key="1">
    <citation type="submission" date="2023-04" db="EMBL/GenBank/DDBJ databases">
        <title>Fusibacter bizertensis strain WBS, isolated from littoral bottom sediments of the Arctic seas - biochemical and genomic analysis.</title>
        <authorList>
            <person name="Brioukhanov A.L."/>
        </authorList>
    </citation>
    <scope>NUCLEOTIDE SEQUENCE [LARGE SCALE GENOMIC DNA]</scope>
    <source>
        <strain evidence="3 4">WBS</strain>
    </source>
</reference>
<proteinExistence type="inferred from homology"/>
<evidence type="ECO:0000313" key="4">
    <source>
        <dbReference type="Proteomes" id="UP001158045"/>
    </source>
</evidence>
<keyword evidence="4" id="KW-1185">Reference proteome</keyword>
<dbReference type="PANTHER" id="PTHR33606:SF3">
    <property type="entry name" value="PROTEIN YCII"/>
    <property type="match status" value="1"/>
</dbReference>
<evidence type="ECO:0000259" key="2">
    <source>
        <dbReference type="Pfam" id="PF03795"/>
    </source>
</evidence>
<comment type="caution">
    <text evidence="3">The sequence shown here is derived from an EMBL/GenBank/DDBJ whole genome shotgun (WGS) entry which is preliminary data.</text>
</comment>
<dbReference type="Pfam" id="PF03795">
    <property type="entry name" value="YCII"/>
    <property type="match status" value="1"/>
</dbReference>
<protein>
    <submittedName>
        <fullName evidence="3">YciI family protein</fullName>
    </submittedName>
</protein>
<dbReference type="PANTHER" id="PTHR33606">
    <property type="entry name" value="PROTEIN YCII"/>
    <property type="match status" value="1"/>
</dbReference>
<organism evidence="3 4">
    <name type="scientific">Fusibacter bizertensis</name>
    <dbReference type="NCBI Taxonomy" id="1488331"/>
    <lineage>
        <taxon>Bacteria</taxon>
        <taxon>Bacillati</taxon>
        <taxon>Bacillota</taxon>
        <taxon>Clostridia</taxon>
        <taxon>Eubacteriales</taxon>
        <taxon>Eubacteriales Family XII. Incertae Sedis</taxon>
        <taxon>Fusibacter</taxon>
    </lineage>
</organism>
<dbReference type="Proteomes" id="UP001158045">
    <property type="component" value="Unassembled WGS sequence"/>
</dbReference>
<dbReference type="InterPro" id="IPR005545">
    <property type="entry name" value="YCII"/>
</dbReference>
<dbReference type="EMBL" id="JARYZI010000001">
    <property type="protein sequence ID" value="MDH8676895.1"/>
    <property type="molecule type" value="Genomic_DNA"/>
</dbReference>
<dbReference type="InterPro" id="IPR051807">
    <property type="entry name" value="Sec-metab_biosynth-assoc"/>
</dbReference>
<comment type="similarity">
    <text evidence="1">Belongs to the YciI family.</text>
</comment>